<dbReference type="AlphaFoldDB" id="A0A835W140"/>
<dbReference type="Gene3D" id="3.40.50.720">
    <property type="entry name" value="NAD(P)-binding Rossmann-like Domain"/>
    <property type="match status" value="1"/>
</dbReference>
<evidence type="ECO:0000256" key="1">
    <source>
        <dbReference type="ARBA" id="ARBA00022857"/>
    </source>
</evidence>
<evidence type="ECO:0000313" key="3">
    <source>
        <dbReference type="Proteomes" id="UP000650467"/>
    </source>
</evidence>
<protein>
    <submittedName>
        <fullName evidence="2">Uncharacterized protein</fullName>
    </submittedName>
</protein>
<comment type="caution">
    <text evidence="2">The sequence shown here is derived from an EMBL/GenBank/DDBJ whole genome shotgun (WGS) entry which is preliminary data.</text>
</comment>
<evidence type="ECO:0000313" key="2">
    <source>
        <dbReference type="EMBL" id="KAG2432221.1"/>
    </source>
</evidence>
<dbReference type="InterPro" id="IPR051164">
    <property type="entry name" value="NmrA-like_oxidored"/>
</dbReference>
<dbReference type="InterPro" id="IPR036291">
    <property type="entry name" value="NAD(P)-bd_dom_sf"/>
</dbReference>
<gene>
    <name evidence="2" type="ORF">HXX76_009140</name>
</gene>
<dbReference type="OrthoDB" id="9997102at2759"/>
<dbReference type="PANTHER" id="PTHR42748">
    <property type="entry name" value="NITROGEN METABOLITE REPRESSION PROTEIN NMRA FAMILY MEMBER"/>
    <property type="match status" value="1"/>
</dbReference>
<keyword evidence="3" id="KW-1185">Reference proteome</keyword>
<organism evidence="2 3">
    <name type="scientific">Chlamydomonas incerta</name>
    <dbReference type="NCBI Taxonomy" id="51695"/>
    <lineage>
        <taxon>Eukaryota</taxon>
        <taxon>Viridiplantae</taxon>
        <taxon>Chlorophyta</taxon>
        <taxon>core chlorophytes</taxon>
        <taxon>Chlorophyceae</taxon>
        <taxon>CS clade</taxon>
        <taxon>Chlamydomonadales</taxon>
        <taxon>Chlamydomonadaceae</taxon>
        <taxon>Chlamydomonas</taxon>
    </lineage>
</organism>
<dbReference type="EMBL" id="JAEHOC010000022">
    <property type="protein sequence ID" value="KAG2432221.1"/>
    <property type="molecule type" value="Genomic_DNA"/>
</dbReference>
<accession>A0A835W140</accession>
<dbReference type="SUPFAM" id="SSF51735">
    <property type="entry name" value="NAD(P)-binding Rossmann-fold domains"/>
    <property type="match status" value="1"/>
</dbReference>
<dbReference type="PANTHER" id="PTHR42748:SF32">
    <property type="entry name" value="NMRA-LIKE DOMAIN-CONTAINING PROTEIN"/>
    <property type="match status" value="1"/>
</dbReference>
<name>A0A835W140_CHLIN</name>
<keyword evidence="1" id="KW-0521">NADP</keyword>
<sequence>MEELWKRYTRPGILKGAFTWSSPGGRPIQLVAARDLGLAAGTLLAAGGVEVPPAAAAAGEGGAPALRLRSIELAGDELSPEQMCATFAKVQGSPVRHNRAPAWPFWFLARDVWRISKFLTERGYQADVAACRQQFPGMLTLEEFLIRTGWADPSRTFEDGIAFAAASPTTAAAPAAQPASAKEQ</sequence>
<reference evidence="2" key="1">
    <citation type="journal article" date="2020" name="bioRxiv">
        <title>Comparative genomics of Chlamydomonas.</title>
        <authorList>
            <person name="Craig R.J."/>
            <person name="Hasan A.R."/>
            <person name="Ness R.W."/>
            <person name="Keightley P.D."/>
        </authorList>
    </citation>
    <scope>NUCLEOTIDE SEQUENCE</scope>
    <source>
        <strain evidence="2">SAG 7.73</strain>
    </source>
</reference>
<dbReference type="Proteomes" id="UP000650467">
    <property type="component" value="Unassembled WGS sequence"/>
</dbReference>
<proteinExistence type="predicted"/>